<dbReference type="AlphaFoldDB" id="A0A6H0XRH1"/>
<feature type="compositionally biased region" description="Basic and acidic residues" evidence="1">
    <location>
        <begin position="48"/>
        <end position="69"/>
    </location>
</feature>
<protein>
    <submittedName>
        <fullName evidence="2">Uncharacterized protein</fullName>
    </submittedName>
</protein>
<proteinExistence type="predicted"/>
<gene>
    <name evidence="2" type="ORF">AMS68_002803</name>
</gene>
<feature type="region of interest" description="Disordered" evidence="1">
    <location>
        <begin position="1"/>
        <end position="30"/>
    </location>
</feature>
<dbReference type="OrthoDB" id="3910151at2759"/>
<feature type="region of interest" description="Disordered" evidence="1">
    <location>
        <begin position="230"/>
        <end position="268"/>
    </location>
</feature>
<sequence>MSLVEAQQVPMHAKPRHINPTIRQQKARSMGSLAVDPVLLYAKLEAAKQEQDKARRAAQDRKSHTKQEQQHGAQTRSAPRERRSTQKESLRRSLPLEAEWTADGKPCYNTAKILAALDETPQRHASTSGHSRHAELLRRREDGVGTGSDSDVKPAPRRRFKSDDTAGKLVAIKHGSQTTYERVDLPGNVELLENMDDELTTRPRLSKYDRPHWAQQSQNAVNMRSLKHALPGSRYRRSRVPPETSVPSGTGDARPDLGERHSSHDSETLIADAVNEIHKEQRLKKLRSVSKLFRRSAS</sequence>
<evidence type="ECO:0000313" key="2">
    <source>
        <dbReference type="EMBL" id="QIW97285.1"/>
    </source>
</evidence>
<feature type="compositionally biased region" description="Basic and acidic residues" evidence="1">
    <location>
        <begin position="132"/>
        <end position="143"/>
    </location>
</feature>
<evidence type="ECO:0000313" key="3">
    <source>
        <dbReference type="Proteomes" id="UP000503462"/>
    </source>
</evidence>
<accession>A0A6H0XRH1</accession>
<dbReference type="Proteomes" id="UP000503462">
    <property type="component" value="Chromosome 2"/>
</dbReference>
<organism evidence="2 3">
    <name type="scientific">Peltaster fructicola</name>
    <dbReference type="NCBI Taxonomy" id="286661"/>
    <lineage>
        <taxon>Eukaryota</taxon>
        <taxon>Fungi</taxon>
        <taxon>Dikarya</taxon>
        <taxon>Ascomycota</taxon>
        <taxon>Pezizomycotina</taxon>
        <taxon>Dothideomycetes</taxon>
        <taxon>Dothideomycetes incertae sedis</taxon>
        <taxon>Peltaster</taxon>
    </lineage>
</organism>
<dbReference type="EMBL" id="CP051140">
    <property type="protein sequence ID" value="QIW97285.1"/>
    <property type="molecule type" value="Genomic_DNA"/>
</dbReference>
<feature type="compositionally biased region" description="Basic and acidic residues" evidence="1">
    <location>
        <begin position="78"/>
        <end position="91"/>
    </location>
</feature>
<feature type="region of interest" description="Disordered" evidence="1">
    <location>
        <begin position="119"/>
        <end position="164"/>
    </location>
</feature>
<reference evidence="2 3" key="1">
    <citation type="journal article" date="2016" name="Sci. Rep.">
        <title>Peltaster fructicola genome reveals evolution from an invasive phytopathogen to an ectophytic parasite.</title>
        <authorList>
            <person name="Xu C."/>
            <person name="Chen H."/>
            <person name="Gleason M.L."/>
            <person name="Xu J.R."/>
            <person name="Liu H."/>
            <person name="Zhang R."/>
            <person name="Sun G."/>
        </authorList>
    </citation>
    <scope>NUCLEOTIDE SEQUENCE [LARGE SCALE GENOMIC DNA]</scope>
    <source>
        <strain evidence="2 3">LNHT1506</strain>
    </source>
</reference>
<feature type="region of interest" description="Disordered" evidence="1">
    <location>
        <begin position="48"/>
        <end position="97"/>
    </location>
</feature>
<keyword evidence="3" id="KW-1185">Reference proteome</keyword>
<evidence type="ECO:0000256" key="1">
    <source>
        <dbReference type="SAM" id="MobiDB-lite"/>
    </source>
</evidence>
<name>A0A6H0XRH1_9PEZI</name>
<feature type="compositionally biased region" description="Basic and acidic residues" evidence="1">
    <location>
        <begin position="253"/>
        <end position="267"/>
    </location>
</feature>